<dbReference type="RefSeq" id="XP_007604319.1">
    <property type="nucleotide sequence ID" value="XM_007604257.1"/>
</dbReference>
<keyword evidence="4" id="KW-1185">Reference proteome</keyword>
<dbReference type="HOGENOM" id="CLU_1143304_0_0_1"/>
<dbReference type="GeneID" id="19881584"/>
<keyword evidence="2" id="KW-0732">Signal</keyword>
<evidence type="ECO:0000256" key="2">
    <source>
        <dbReference type="SAM" id="SignalP"/>
    </source>
</evidence>
<evidence type="ECO:0000313" key="3">
    <source>
        <dbReference type="EMBL" id="ELA42023.1"/>
    </source>
</evidence>
<feature type="signal peptide" evidence="2">
    <location>
        <begin position="1"/>
        <end position="20"/>
    </location>
</feature>
<dbReference type="AlphaFoldDB" id="L2GMA2"/>
<feature type="region of interest" description="Disordered" evidence="1">
    <location>
        <begin position="223"/>
        <end position="243"/>
    </location>
</feature>
<dbReference type="Proteomes" id="UP000011082">
    <property type="component" value="Unassembled WGS sequence"/>
</dbReference>
<gene>
    <name evidence="3" type="ORF">VICG_00870</name>
</gene>
<feature type="compositionally biased region" description="Acidic residues" evidence="1">
    <location>
        <begin position="234"/>
        <end position="243"/>
    </location>
</feature>
<evidence type="ECO:0000256" key="1">
    <source>
        <dbReference type="SAM" id="MobiDB-lite"/>
    </source>
</evidence>
<evidence type="ECO:0000313" key="4">
    <source>
        <dbReference type="Proteomes" id="UP000011082"/>
    </source>
</evidence>
<dbReference type="InParanoid" id="L2GMA2"/>
<protein>
    <recommendedName>
        <fullName evidence="5">Calponin-homology (CH) domain-containing protein</fullName>
    </recommendedName>
</protein>
<evidence type="ECO:0008006" key="5">
    <source>
        <dbReference type="Google" id="ProtNLM"/>
    </source>
</evidence>
<name>L2GMA2_VITCO</name>
<proteinExistence type="predicted"/>
<dbReference type="VEuPathDB" id="MicrosporidiaDB:VICG_00870"/>
<sequence>MFINLILIVQLFQKSKCTMADTRQPETITFETIKVPQEFLHGEIDDATQRLNMLMDPTNTEPNPLDQYILEDEVDLMRLQLTTLGRMQIQHWTGVRKDDLTNFFGSLNLFTMNLIRKYDLKLDAETIADVINFGNIDMLILCNAASMMADNHENIIKNGLHKAEPSPEQFKEYMKGVTALLCTSAVLKNPRAYESSNLTPVGNNLLNPGYMLYNLWRRQANPPVWANNPNGDTSSDDSGLDDE</sequence>
<organism evidence="3 4">
    <name type="scientific">Vittaforma corneae (strain ATCC 50505)</name>
    <name type="common">Microsporidian parasite</name>
    <name type="synonym">Nosema corneum</name>
    <dbReference type="NCBI Taxonomy" id="993615"/>
    <lineage>
        <taxon>Eukaryota</taxon>
        <taxon>Fungi</taxon>
        <taxon>Fungi incertae sedis</taxon>
        <taxon>Microsporidia</taxon>
        <taxon>Nosematidae</taxon>
        <taxon>Vittaforma</taxon>
    </lineage>
</organism>
<dbReference type="EMBL" id="JH370135">
    <property type="protein sequence ID" value="ELA42023.1"/>
    <property type="molecule type" value="Genomic_DNA"/>
</dbReference>
<accession>L2GMA2</accession>
<reference evidence="4" key="1">
    <citation type="submission" date="2011-05" db="EMBL/GenBank/DDBJ databases">
        <title>The genome sequence of Vittaforma corneae strain ATCC 50505.</title>
        <authorList>
            <consortium name="The Broad Institute Genome Sequencing Platform"/>
            <person name="Cuomo C."/>
            <person name="Didier E."/>
            <person name="Bowers L."/>
            <person name="Young S.K."/>
            <person name="Zeng Q."/>
            <person name="Gargeya S."/>
            <person name="Fitzgerald M."/>
            <person name="Haas B."/>
            <person name="Abouelleil A."/>
            <person name="Alvarado L."/>
            <person name="Arachchi H.M."/>
            <person name="Berlin A."/>
            <person name="Chapman S.B."/>
            <person name="Gearin G."/>
            <person name="Goldberg J."/>
            <person name="Griggs A."/>
            <person name="Gujja S."/>
            <person name="Hansen M."/>
            <person name="Heiman D."/>
            <person name="Howarth C."/>
            <person name="Larimer J."/>
            <person name="Lui A."/>
            <person name="MacDonald P.J.P."/>
            <person name="McCowen C."/>
            <person name="Montmayeur A."/>
            <person name="Murphy C."/>
            <person name="Neiman D."/>
            <person name="Pearson M."/>
            <person name="Priest M."/>
            <person name="Roberts A."/>
            <person name="Saif S."/>
            <person name="Shea T."/>
            <person name="Sisk P."/>
            <person name="Stolte C."/>
            <person name="Sykes S."/>
            <person name="Wortman J."/>
            <person name="Nusbaum C."/>
            <person name="Birren B."/>
        </authorList>
    </citation>
    <scope>NUCLEOTIDE SEQUENCE [LARGE SCALE GENOMIC DNA]</scope>
    <source>
        <strain evidence="4">ATCC 50505</strain>
    </source>
</reference>
<feature type="chain" id="PRO_5003959994" description="Calponin-homology (CH) domain-containing protein" evidence="2">
    <location>
        <begin position="21"/>
        <end position="243"/>
    </location>
</feature>